<proteinExistence type="predicted"/>
<dbReference type="EMBL" id="JAPDRQ010000055">
    <property type="protein sequence ID" value="KAJ9658085.1"/>
    <property type="molecule type" value="Genomic_DNA"/>
</dbReference>
<gene>
    <name evidence="1" type="ORF">H2198_003923</name>
</gene>
<name>A0ACC3AA47_9EURO</name>
<keyword evidence="2" id="KW-1185">Reference proteome</keyword>
<accession>A0ACC3AA47</accession>
<sequence>MALDTVWTASFPDRSRPKLYTSDEVGDDGFLPLTDANAFLQDDFTALTSAQLYALSANNAEALQLAQQEWTNLEKLALHIKNRDPLHFHYKDPQALPGHEMFEERKEATLYGYKYEANRRMLPARFTVSENVTDQEKFDCREPPEPFAQAGLIPNEKQFKGLMIAAKNAGHEKNPDSQTPYTHNFADLLRPAGTWIVKQMPLEGPAPYRTRAREGQLNGVAGGESRQTRFNGERVPPTRGLSEAPDSRSGAASPAKRAATPIGSPASKKRKIETVDVMLPRRKHPNQYTKRREAEEAARALTAAVSGNPSVRRLEDLEGSRKKHPNQYTKRREREEAERLAVLSGSRPTTPALARVQESTSLPRANSQTPDISHMTIEELRAHVFKDNDLINLIKQDYSWLNDDPAKALEWKNRILNAEYPVRTWAMLRKWKEWKSENKDKRPRNKVKDVVPEEVESPAEGDPKPVKRSIRLRARLDTGLASPQPSSPLVNGVNARDIDNRNNLDSLRGMDEPDAETKVGAWQGRTDLATSGVPQPKTIARGTEDELYPTSGTEEENADSEDLASKSGSSQEETSETESLFIDVYDPSVAADREYGKREQSQAVNGGEDMRRTRSSKSVQSSGVDDSFPHSPATRKLRSSNNFQQYADWAIRRQRGVKERPRNTEEMKDRQVNGHVSKAESGHWQLRR</sequence>
<evidence type="ECO:0000313" key="2">
    <source>
        <dbReference type="Proteomes" id="UP001172386"/>
    </source>
</evidence>
<dbReference type="Proteomes" id="UP001172386">
    <property type="component" value="Unassembled WGS sequence"/>
</dbReference>
<evidence type="ECO:0000313" key="1">
    <source>
        <dbReference type="EMBL" id="KAJ9658085.1"/>
    </source>
</evidence>
<reference evidence="1" key="1">
    <citation type="submission" date="2022-10" db="EMBL/GenBank/DDBJ databases">
        <title>Culturing micro-colonial fungi from biological soil crusts in the Mojave desert and describing Neophaeococcomyces mojavensis, and introducing the new genera and species Taxawa tesnikishii.</title>
        <authorList>
            <person name="Kurbessoian T."/>
            <person name="Stajich J.E."/>
        </authorList>
    </citation>
    <scope>NUCLEOTIDE SEQUENCE</scope>
    <source>
        <strain evidence="1">JES_112</strain>
    </source>
</reference>
<protein>
    <submittedName>
        <fullName evidence="1">Uncharacterized protein</fullName>
    </submittedName>
</protein>
<organism evidence="1 2">
    <name type="scientific">Neophaeococcomyces mojaviensis</name>
    <dbReference type="NCBI Taxonomy" id="3383035"/>
    <lineage>
        <taxon>Eukaryota</taxon>
        <taxon>Fungi</taxon>
        <taxon>Dikarya</taxon>
        <taxon>Ascomycota</taxon>
        <taxon>Pezizomycotina</taxon>
        <taxon>Eurotiomycetes</taxon>
        <taxon>Chaetothyriomycetidae</taxon>
        <taxon>Chaetothyriales</taxon>
        <taxon>Chaetothyriales incertae sedis</taxon>
        <taxon>Neophaeococcomyces</taxon>
    </lineage>
</organism>
<comment type="caution">
    <text evidence="1">The sequence shown here is derived from an EMBL/GenBank/DDBJ whole genome shotgun (WGS) entry which is preliminary data.</text>
</comment>